<evidence type="ECO:0000256" key="10">
    <source>
        <dbReference type="RuleBase" id="RU003657"/>
    </source>
</evidence>
<dbReference type="GO" id="GO:0000105">
    <property type="term" value="P:L-histidine biosynthetic process"/>
    <property type="evidence" value="ECO:0007669"/>
    <property type="project" value="UniProtKB-UniRule"/>
</dbReference>
<dbReference type="HAMAP" id="MF_01014">
    <property type="entry name" value="HisA"/>
    <property type="match status" value="1"/>
</dbReference>
<evidence type="ECO:0000256" key="6">
    <source>
        <dbReference type="ARBA" id="ARBA00022605"/>
    </source>
</evidence>
<evidence type="ECO:0000313" key="11">
    <source>
        <dbReference type="EMBL" id="EMP9432905.1"/>
    </source>
</evidence>
<proteinExistence type="inferred from homology"/>
<name>A0AAI9HZN8_PROST</name>
<comment type="caution">
    <text evidence="11">The sequence shown here is derived from an EMBL/GenBank/DDBJ whole genome shotgun (WGS) entry which is preliminary data.</text>
</comment>
<dbReference type="EMBL" id="AAZDVE040000012">
    <property type="protein sequence ID" value="EMP9432905.1"/>
    <property type="molecule type" value="Genomic_DNA"/>
</dbReference>
<dbReference type="CDD" id="cd04732">
    <property type="entry name" value="HisA"/>
    <property type="match status" value="1"/>
</dbReference>
<dbReference type="Pfam" id="PF00977">
    <property type="entry name" value="His_biosynth"/>
    <property type="match status" value="1"/>
</dbReference>
<evidence type="ECO:0000256" key="9">
    <source>
        <dbReference type="HAMAP-Rule" id="MF_01014"/>
    </source>
</evidence>
<dbReference type="FunFam" id="3.20.20.70:FF:000009">
    <property type="entry name" value="1-(5-phosphoribosyl)-5-[(5-phosphoribosylamino)methylideneamino] imidazole-4-carboxamide isomerase"/>
    <property type="match status" value="1"/>
</dbReference>
<keyword evidence="5 9" id="KW-0963">Cytoplasm</keyword>
<evidence type="ECO:0000256" key="4">
    <source>
        <dbReference type="ARBA" id="ARBA00009667"/>
    </source>
</evidence>
<evidence type="ECO:0000256" key="8">
    <source>
        <dbReference type="ARBA" id="ARBA00023235"/>
    </source>
</evidence>
<dbReference type="InterPro" id="IPR006062">
    <property type="entry name" value="His_biosynth"/>
</dbReference>
<dbReference type="Gene3D" id="3.20.20.70">
    <property type="entry name" value="Aldolase class I"/>
    <property type="match status" value="1"/>
</dbReference>
<keyword evidence="7 9" id="KW-0368">Histidine biosynthesis</keyword>
<dbReference type="SUPFAM" id="SSF51366">
    <property type="entry name" value="Ribulose-phoshate binding barrel"/>
    <property type="match status" value="1"/>
</dbReference>
<protein>
    <recommendedName>
        <fullName evidence="9">1-(5-phosphoribosyl)-5-[(5-phosphoribosylamino)methylideneamino] imidazole-4-carboxamide isomerase</fullName>
        <ecNumber evidence="9">5.3.1.16</ecNumber>
    </recommendedName>
    <alternativeName>
        <fullName evidence="9">Phosphoribosylformimino-5-aminoimidazole carboxamide ribotide isomerase</fullName>
    </alternativeName>
</protein>
<sequence length="261" mass="28517">MLKFLDIYPSIDIVSGYAMVSQTAIKITQGKHYNKAQVDNKILGTPVEVVNRWQNAGAKYVHMVDLDAAAGKGDNYQSIKEAVVKANAQVQICGGIRDDETLSRALNLGCQRVNIGTAALENVAWCEKVLMEYGDKIAIALDVKQIEGQYYLTSRGWNIINKMLWPVLERLNKIGCQCYVVTDVDRGGMLSSPNFDLLQQVCNKTASPIIAGGGVASLDDIKKLSTMRRQGIEGVILGQALHIGLIDLPNALLATKSHDIE</sequence>
<evidence type="ECO:0000256" key="5">
    <source>
        <dbReference type="ARBA" id="ARBA00022490"/>
    </source>
</evidence>
<dbReference type="GO" id="GO:0005737">
    <property type="term" value="C:cytoplasm"/>
    <property type="evidence" value="ECO:0007669"/>
    <property type="project" value="UniProtKB-SubCell"/>
</dbReference>
<dbReference type="GO" id="GO:0003949">
    <property type="term" value="F:1-(5-phosphoribosyl)-5-[(5-phosphoribosylamino)methylideneamino]imidazole-4-carboxamide isomerase activity"/>
    <property type="evidence" value="ECO:0007669"/>
    <property type="project" value="UniProtKB-UniRule"/>
</dbReference>
<evidence type="ECO:0000256" key="3">
    <source>
        <dbReference type="ARBA" id="ARBA00005133"/>
    </source>
</evidence>
<keyword evidence="8 9" id="KW-0413">Isomerase</keyword>
<evidence type="ECO:0000256" key="1">
    <source>
        <dbReference type="ARBA" id="ARBA00000901"/>
    </source>
</evidence>
<keyword evidence="6 9" id="KW-0028">Amino-acid biosynthesis</keyword>
<dbReference type="AlphaFoldDB" id="A0AAI9HZN8"/>
<dbReference type="PANTHER" id="PTHR43090:SF2">
    <property type="entry name" value="1-(5-PHOSPHORIBOSYL)-5-[(5-PHOSPHORIBOSYLAMINO)METHYLIDENEAMINO] IMIDAZOLE-4-CARBOXAMIDE ISOMERASE"/>
    <property type="match status" value="1"/>
</dbReference>
<comment type="subcellular location">
    <subcellularLocation>
        <location evidence="2 9">Cytoplasm</location>
    </subcellularLocation>
</comment>
<dbReference type="GO" id="GO:0000162">
    <property type="term" value="P:L-tryptophan biosynthetic process"/>
    <property type="evidence" value="ECO:0007669"/>
    <property type="project" value="TreeGrafter"/>
</dbReference>
<comment type="similarity">
    <text evidence="4 9 10">Belongs to the HisA/HisF family.</text>
</comment>
<dbReference type="InterPro" id="IPR044524">
    <property type="entry name" value="Isoase_HisA-like"/>
</dbReference>
<dbReference type="InterPro" id="IPR023016">
    <property type="entry name" value="HisA/PriA"/>
</dbReference>
<dbReference type="InterPro" id="IPR013785">
    <property type="entry name" value="Aldolase_TIM"/>
</dbReference>
<comment type="caution">
    <text evidence="9">Lacks conserved residue(s) required for the propagation of feature annotation.</text>
</comment>
<organism evidence="11">
    <name type="scientific">Providencia stuartii</name>
    <dbReference type="NCBI Taxonomy" id="588"/>
    <lineage>
        <taxon>Bacteria</taxon>
        <taxon>Pseudomonadati</taxon>
        <taxon>Pseudomonadota</taxon>
        <taxon>Gammaproteobacteria</taxon>
        <taxon>Enterobacterales</taxon>
        <taxon>Morganellaceae</taxon>
        <taxon>Providencia</taxon>
    </lineage>
</organism>
<feature type="active site" description="Proton donor" evidence="9">
    <location>
        <position position="142"/>
    </location>
</feature>
<gene>
    <name evidence="9" type="primary">hisA</name>
    <name evidence="11" type="ORF">JRA39_001954</name>
</gene>
<evidence type="ECO:0000256" key="7">
    <source>
        <dbReference type="ARBA" id="ARBA00023102"/>
    </source>
</evidence>
<evidence type="ECO:0000256" key="2">
    <source>
        <dbReference type="ARBA" id="ARBA00004496"/>
    </source>
</evidence>
<dbReference type="EC" id="5.3.1.16" evidence="9"/>
<dbReference type="InterPro" id="IPR011060">
    <property type="entry name" value="RibuloseP-bd_barrel"/>
</dbReference>
<reference evidence="11" key="1">
    <citation type="submission" date="2024-02" db="EMBL/GenBank/DDBJ databases">
        <authorList>
            <consortium name="Clinical and Environmental Microbiology Branch: Whole genome sequencing antimicrobial resistance pathogens in the healthcare setting"/>
        </authorList>
    </citation>
    <scope>NUCLEOTIDE SEQUENCE</scope>
    <source>
        <strain evidence="11">2020GO-00142</strain>
    </source>
</reference>
<accession>A0AAI9HZN8</accession>
<dbReference type="PANTHER" id="PTHR43090">
    <property type="entry name" value="1-(5-PHOSPHORIBOSYL)-5-[(5-PHOSPHORIBOSYLAMINO)METHYLIDENEAMINO] IMIDAZOLE-4-CARBOXAMIDE ISOMERASE"/>
    <property type="match status" value="1"/>
</dbReference>
<comment type="pathway">
    <text evidence="3 9">Amino-acid biosynthesis; L-histidine biosynthesis; L-histidine from 5-phospho-alpha-D-ribose 1-diphosphate: step 4/9.</text>
</comment>
<comment type="catalytic activity">
    <reaction evidence="1 9">
        <text>1-(5-phospho-beta-D-ribosyl)-5-[(5-phospho-beta-D-ribosylamino)methylideneamino]imidazole-4-carboxamide = 5-[(5-phospho-1-deoxy-D-ribulos-1-ylimino)methylamino]-1-(5-phospho-beta-D-ribosyl)imidazole-4-carboxamide</text>
        <dbReference type="Rhea" id="RHEA:15469"/>
        <dbReference type="ChEBI" id="CHEBI:58435"/>
        <dbReference type="ChEBI" id="CHEBI:58525"/>
        <dbReference type="EC" id="5.3.1.16"/>
    </reaction>
</comment>